<gene>
    <name evidence="1" type="ORF">PCOR1329_LOCUS17725</name>
</gene>
<proteinExistence type="predicted"/>
<dbReference type="EMBL" id="CAUYUJ010005533">
    <property type="protein sequence ID" value="CAK0813999.1"/>
    <property type="molecule type" value="Genomic_DNA"/>
</dbReference>
<protein>
    <submittedName>
        <fullName evidence="1">Uncharacterized protein</fullName>
    </submittedName>
</protein>
<accession>A0ABN9R5C1</accession>
<reference evidence="1" key="1">
    <citation type="submission" date="2023-10" db="EMBL/GenBank/DDBJ databases">
        <authorList>
            <person name="Chen Y."/>
            <person name="Shah S."/>
            <person name="Dougan E. K."/>
            <person name="Thang M."/>
            <person name="Chan C."/>
        </authorList>
    </citation>
    <scope>NUCLEOTIDE SEQUENCE [LARGE SCALE GENOMIC DNA]</scope>
</reference>
<feature type="non-terminal residue" evidence="1">
    <location>
        <position position="226"/>
    </location>
</feature>
<dbReference type="Proteomes" id="UP001189429">
    <property type="component" value="Unassembled WGS sequence"/>
</dbReference>
<evidence type="ECO:0000313" key="2">
    <source>
        <dbReference type="Proteomes" id="UP001189429"/>
    </source>
</evidence>
<name>A0ABN9R5C1_9DINO</name>
<organism evidence="1 2">
    <name type="scientific">Prorocentrum cordatum</name>
    <dbReference type="NCBI Taxonomy" id="2364126"/>
    <lineage>
        <taxon>Eukaryota</taxon>
        <taxon>Sar</taxon>
        <taxon>Alveolata</taxon>
        <taxon>Dinophyceae</taxon>
        <taxon>Prorocentrales</taxon>
        <taxon>Prorocentraceae</taxon>
        <taxon>Prorocentrum</taxon>
    </lineage>
</organism>
<sequence>QRMPMHFFKDPEFIRQYDRLRPLVDWTRLSARGKRKRHKELMFEAAKFVRNLRLQRPLGETKLMVRRSMSRAVWRDDVVLGRRLLQSCELARTCLSVTETEVNLIHPPTFARDFAQEQQLHFEARSAALDEREKKAFDSTSFKAVNALRRKFIRRAALWAPFGRSLKLQGVSVPAEGGGVQVLHGQEDMMGALRDHWAPIFQAKTQVDGWGSLAERFMKEHAPKLA</sequence>
<evidence type="ECO:0000313" key="1">
    <source>
        <dbReference type="EMBL" id="CAK0813999.1"/>
    </source>
</evidence>
<comment type="caution">
    <text evidence="1">The sequence shown here is derived from an EMBL/GenBank/DDBJ whole genome shotgun (WGS) entry which is preliminary data.</text>
</comment>
<feature type="non-terminal residue" evidence="1">
    <location>
        <position position="1"/>
    </location>
</feature>
<keyword evidence="2" id="KW-1185">Reference proteome</keyword>